<evidence type="ECO:0000256" key="1">
    <source>
        <dbReference type="ARBA" id="ARBA00023180"/>
    </source>
</evidence>
<keyword evidence="3" id="KW-0812">Transmembrane</keyword>
<keyword evidence="1" id="KW-0325">Glycoprotein</keyword>
<dbReference type="Proteomes" id="UP000092461">
    <property type="component" value="Unassembled WGS sequence"/>
</dbReference>
<evidence type="ECO:0000313" key="5">
    <source>
        <dbReference type="EnsemblMetazoa" id="LLOJ009732-PA"/>
    </source>
</evidence>
<evidence type="ECO:0000259" key="4">
    <source>
        <dbReference type="Pfam" id="PF25179"/>
    </source>
</evidence>
<feature type="transmembrane region" description="Helical" evidence="3">
    <location>
        <begin position="166"/>
        <end position="185"/>
    </location>
</feature>
<evidence type="ECO:0000256" key="3">
    <source>
        <dbReference type="SAM" id="Phobius"/>
    </source>
</evidence>
<dbReference type="GO" id="GO:0005789">
    <property type="term" value="C:endoplasmic reticulum membrane"/>
    <property type="evidence" value="ECO:0007669"/>
    <property type="project" value="TreeGrafter"/>
</dbReference>
<dbReference type="VEuPathDB" id="VectorBase:LLOJ009732"/>
<evidence type="ECO:0000256" key="2">
    <source>
        <dbReference type="ARBA" id="ARBA00040643"/>
    </source>
</evidence>
<evidence type="ECO:0000313" key="6">
    <source>
        <dbReference type="Proteomes" id="UP000092461"/>
    </source>
</evidence>
<accession>A0A1B0GKY3</accession>
<reference evidence="5" key="1">
    <citation type="submission" date="2020-05" db="UniProtKB">
        <authorList>
            <consortium name="EnsemblMetazoa"/>
        </authorList>
    </citation>
    <scope>IDENTIFICATION</scope>
    <source>
        <strain evidence="5">Jacobina</strain>
    </source>
</reference>
<dbReference type="VEuPathDB" id="VectorBase:LLONM1_010458"/>
<dbReference type="GO" id="GO:0051604">
    <property type="term" value="P:protein maturation"/>
    <property type="evidence" value="ECO:0007669"/>
    <property type="project" value="InterPro"/>
</dbReference>
<organism evidence="5 6">
    <name type="scientific">Lutzomyia longipalpis</name>
    <name type="common">Sand fly</name>
    <dbReference type="NCBI Taxonomy" id="7200"/>
    <lineage>
        <taxon>Eukaryota</taxon>
        <taxon>Metazoa</taxon>
        <taxon>Ecdysozoa</taxon>
        <taxon>Arthropoda</taxon>
        <taxon>Hexapoda</taxon>
        <taxon>Insecta</taxon>
        <taxon>Pterygota</taxon>
        <taxon>Neoptera</taxon>
        <taxon>Endopterygota</taxon>
        <taxon>Diptera</taxon>
        <taxon>Nematocera</taxon>
        <taxon>Psychodoidea</taxon>
        <taxon>Psychodidae</taxon>
        <taxon>Lutzomyia</taxon>
        <taxon>Lutzomyia</taxon>
    </lineage>
</organism>
<dbReference type="EMBL" id="AJWK01033942">
    <property type="status" value="NOT_ANNOTATED_CDS"/>
    <property type="molecule type" value="Genomic_DNA"/>
</dbReference>
<dbReference type="EnsemblMetazoa" id="LLOJ009732-RA">
    <property type="protein sequence ID" value="LLOJ009732-PA"/>
    <property type="gene ID" value="LLOJ009732"/>
</dbReference>
<proteinExistence type="predicted"/>
<keyword evidence="3" id="KW-1133">Transmembrane helix</keyword>
<dbReference type="AlphaFoldDB" id="A0A1B0GKY3"/>
<sequence>HEVIFEHANNIEGPWHEYEFAYKPGNVNYSLPMAGPYLPRLDFQFYDVAGSTISKQTWIYAFALRLLNNESSVRKLLSARNFPHKPPKFVRATLFEYHYTPWAEHNNLAYWTRHSVGEFLPPCSVDDATLQARLKALKIPLKYNIPPVTNTLLKDALLFIRNQTTLIEGSFFVFTFLALGFAIIATNRRRD</sequence>
<dbReference type="Pfam" id="PF25179">
    <property type="entry name" value="LMF1_C"/>
    <property type="match status" value="1"/>
</dbReference>
<dbReference type="InterPro" id="IPR009613">
    <property type="entry name" value="LMF"/>
</dbReference>
<protein>
    <recommendedName>
        <fullName evidence="2">Lipase maturation factor 2</fullName>
    </recommendedName>
</protein>
<dbReference type="PANTHER" id="PTHR14463">
    <property type="entry name" value="LIPASE MATURATION FACTOR"/>
    <property type="match status" value="1"/>
</dbReference>
<keyword evidence="3" id="KW-0472">Membrane</keyword>
<feature type="domain" description="Lipase maturation factor 1/2 C-terminal" evidence="4">
    <location>
        <begin position="1"/>
        <end position="121"/>
    </location>
</feature>
<keyword evidence="6" id="KW-1185">Reference proteome</keyword>
<name>A0A1B0GKY3_LUTLO</name>
<dbReference type="EMBL" id="AJWK01033943">
    <property type="status" value="NOT_ANNOTATED_CDS"/>
    <property type="molecule type" value="Genomic_DNA"/>
</dbReference>
<dbReference type="InterPro" id="IPR057433">
    <property type="entry name" value="LMF1/2_C"/>
</dbReference>
<dbReference type="PANTHER" id="PTHR14463:SF5">
    <property type="entry name" value="LIPASE MATURATION FACTOR 2"/>
    <property type="match status" value="1"/>
</dbReference>